<keyword evidence="2" id="KW-1185">Reference proteome</keyword>
<comment type="caution">
    <text evidence="1">The sequence shown here is derived from an EMBL/GenBank/DDBJ whole genome shotgun (WGS) entry which is preliminary data.</text>
</comment>
<reference evidence="1" key="1">
    <citation type="submission" date="2021-06" db="EMBL/GenBank/DDBJ databases">
        <authorList>
            <person name="Kallberg Y."/>
            <person name="Tangrot J."/>
            <person name="Rosling A."/>
        </authorList>
    </citation>
    <scope>NUCLEOTIDE SEQUENCE</scope>
    <source>
        <strain evidence="1">IN212</strain>
    </source>
</reference>
<protein>
    <submittedName>
        <fullName evidence="1">6715_t:CDS:1</fullName>
    </submittedName>
</protein>
<accession>A0A9N9ILW6</accession>
<gene>
    <name evidence="1" type="ORF">RFULGI_LOCUS12801</name>
</gene>
<proteinExistence type="predicted"/>
<name>A0A9N9ILW6_9GLOM</name>
<evidence type="ECO:0000313" key="2">
    <source>
        <dbReference type="Proteomes" id="UP000789396"/>
    </source>
</evidence>
<organism evidence="1 2">
    <name type="scientific">Racocetra fulgida</name>
    <dbReference type="NCBI Taxonomy" id="60492"/>
    <lineage>
        <taxon>Eukaryota</taxon>
        <taxon>Fungi</taxon>
        <taxon>Fungi incertae sedis</taxon>
        <taxon>Mucoromycota</taxon>
        <taxon>Glomeromycotina</taxon>
        <taxon>Glomeromycetes</taxon>
        <taxon>Diversisporales</taxon>
        <taxon>Gigasporaceae</taxon>
        <taxon>Racocetra</taxon>
    </lineage>
</organism>
<dbReference type="EMBL" id="CAJVPZ010031809">
    <property type="protein sequence ID" value="CAG8740233.1"/>
    <property type="molecule type" value="Genomic_DNA"/>
</dbReference>
<sequence>VQDMDISESVFSFREYKNEAAKEAIETNDDIYEISDINKAIETDKTGKIDESNNMDEND</sequence>
<dbReference type="AlphaFoldDB" id="A0A9N9ILW6"/>
<dbReference type="Proteomes" id="UP000789396">
    <property type="component" value="Unassembled WGS sequence"/>
</dbReference>
<feature type="non-terminal residue" evidence="1">
    <location>
        <position position="59"/>
    </location>
</feature>
<evidence type="ECO:0000313" key="1">
    <source>
        <dbReference type="EMBL" id="CAG8740233.1"/>
    </source>
</evidence>
<feature type="non-terminal residue" evidence="1">
    <location>
        <position position="1"/>
    </location>
</feature>